<evidence type="ECO:0000313" key="2">
    <source>
        <dbReference type="Proteomes" id="UP000494102"/>
    </source>
</evidence>
<protein>
    <submittedName>
        <fullName evidence="1">Uncharacterized protein</fullName>
    </submittedName>
</protein>
<reference evidence="1 2" key="1">
    <citation type="submission" date="2020-04" db="EMBL/GenBank/DDBJ databases">
        <authorList>
            <person name="De Canck E."/>
        </authorList>
    </citation>
    <scope>NUCLEOTIDE SEQUENCE [LARGE SCALE GENOMIC DNA]</scope>
    <source>
        <strain evidence="1 2">LMG 9964</strain>
    </source>
</reference>
<proteinExistence type="predicted"/>
<sequence>MRERGDKPAAQAPGIGAVIPESGILTDPHCLLTRAGGISRIRVPGRHDAMQHAQPANYMTSRKNVNTTIPTTMVPSMVRRHKNQPRPASAA</sequence>
<accession>A0A6J5K8M8</accession>
<gene>
    <name evidence="1" type="ORF">LMG9964_02993</name>
</gene>
<name>A0A6J5K8M8_9BURK</name>
<organism evidence="1 2">
    <name type="scientific">Paraburkholderia phenoliruptrix</name>
    <dbReference type="NCBI Taxonomy" id="252970"/>
    <lineage>
        <taxon>Bacteria</taxon>
        <taxon>Pseudomonadati</taxon>
        <taxon>Pseudomonadota</taxon>
        <taxon>Betaproteobacteria</taxon>
        <taxon>Burkholderiales</taxon>
        <taxon>Burkholderiaceae</taxon>
        <taxon>Paraburkholderia</taxon>
    </lineage>
</organism>
<evidence type="ECO:0000313" key="1">
    <source>
        <dbReference type="EMBL" id="CAB4049335.1"/>
    </source>
</evidence>
<dbReference type="EMBL" id="CADILN010000003">
    <property type="protein sequence ID" value="CAB4049335.1"/>
    <property type="molecule type" value="Genomic_DNA"/>
</dbReference>
<dbReference type="Proteomes" id="UP000494102">
    <property type="component" value="Unassembled WGS sequence"/>
</dbReference>
<dbReference type="AlphaFoldDB" id="A0A6J5K8M8"/>